<dbReference type="Pfam" id="PF13191">
    <property type="entry name" value="AAA_16"/>
    <property type="match status" value="1"/>
</dbReference>
<dbReference type="GO" id="GO:0006355">
    <property type="term" value="P:regulation of DNA-templated transcription"/>
    <property type="evidence" value="ECO:0007669"/>
    <property type="project" value="InterPro"/>
</dbReference>
<evidence type="ECO:0000259" key="4">
    <source>
        <dbReference type="PROSITE" id="PS50043"/>
    </source>
</evidence>
<dbReference type="InterPro" id="IPR016032">
    <property type="entry name" value="Sig_transdc_resp-reg_C-effctor"/>
</dbReference>
<reference evidence="6" key="1">
    <citation type="submission" date="2019-10" db="EMBL/GenBank/DDBJ databases">
        <title>Streptomyces sp. nov., a novel actinobacterium isolated from alkaline environment.</title>
        <authorList>
            <person name="Golinska P."/>
        </authorList>
    </citation>
    <scope>NUCLEOTIDE SEQUENCE [LARGE SCALE GENOMIC DNA]</scope>
    <source>
        <strain evidence="6">DSM 42108</strain>
    </source>
</reference>
<dbReference type="PRINTS" id="PR00038">
    <property type="entry name" value="HTHLUXR"/>
</dbReference>
<dbReference type="PROSITE" id="PS50043">
    <property type="entry name" value="HTH_LUXR_2"/>
    <property type="match status" value="1"/>
</dbReference>
<protein>
    <submittedName>
        <fullName evidence="5">AAA family ATPase</fullName>
    </submittedName>
</protein>
<dbReference type="PANTHER" id="PTHR16305:SF35">
    <property type="entry name" value="TRANSCRIPTIONAL ACTIVATOR DOMAIN"/>
    <property type="match status" value="1"/>
</dbReference>
<dbReference type="SMART" id="SM00421">
    <property type="entry name" value="HTH_LUXR"/>
    <property type="match status" value="1"/>
</dbReference>
<dbReference type="InterPro" id="IPR036388">
    <property type="entry name" value="WH-like_DNA-bd_sf"/>
</dbReference>
<evidence type="ECO:0000256" key="2">
    <source>
        <dbReference type="ARBA" id="ARBA00022840"/>
    </source>
</evidence>
<dbReference type="InterPro" id="IPR000792">
    <property type="entry name" value="Tscrpt_reg_LuxR_C"/>
</dbReference>
<feature type="domain" description="HTH luxR-type" evidence="4">
    <location>
        <begin position="952"/>
        <end position="1017"/>
    </location>
</feature>
<dbReference type="GO" id="GO:0003677">
    <property type="term" value="F:DNA binding"/>
    <property type="evidence" value="ECO:0007669"/>
    <property type="project" value="InterPro"/>
</dbReference>
<dbReference type="SUPFAM" id="SSF46894">
    <property type="entry name" value="C-terminal effector domain of the bipartite response regulators"/>
    <property type="match status" value="1"/>
</dbReference>
<comment type="caution">
    <text evidence="5">The sequence shown here is derived from an EMBL/GenBank/DDBJ whole genome shotgun (WGS) entry which is preliminary data.</text>
</comment>
<dbReference type="GO" id="GO:0005524">
    <property type="term" value="F:ATP binding"/>
    <property type="evidence" value="ECO:0007669"/>
    <property type="project" value="UniProtKB-KW"/>
</dbReference>
<dbReference type="GO" id="GO:0004016">
    <property type="term" value="F:adenylate cyclase activity"/>
    <property type="evidence" value="ECO:0007669"/>
    <property type="project" value="TreeGrafter"/>
</dbReference>
<dbReference type="InterPro" id="IPR011990">
    <property type="entry name" value="TPR-like_helical_dom_sf"/>
</dbReference>
<dbReference type="InterPro" id="IPR041664">
    <property type="entry name" value="AAA_16"/>
</dbReference>
<dbReference type="Pfam" id="PF00196">
    <property type="entry name" value="GerE"/>
    <property type="match status" value="1"/>
</dbReference>
<dbReference type="SUPFAM" id="SSF48452">
    <property type="entry name" value="TPR-like"/>
    <property type="match status" value="1"/>
</dbReference>
<organism evidence="5 6">
    <name type="scientific">Streptomyces calidiresistens</name>
    <dbReference type="NCBI Taxonomy" id="1485586"/>
    <lineage>
        <taxon>Bacteria</taxon>
        <taxon>Bacillati</taxon>
        <taxon>Actinomycetota</taxon>
        <taxon>Actinomycetes</taxon>
        <taxon>Kitasatosporales</taxon>
        <taxon>Streptomycetaceae</taxon>
        <taxon>Streptomyces</taxon>
    </lineage>
</organism>
<dbReference type="InterPro" id="IPR027417">
    <property type="entry name" value="P-loop_NTPase"/>
</dbReference>
<evidence type="ECO:0000256" key="1">
    <source>
        <dbReference type="ARBA" id="ARBA00022741"/>
    </source>
</evidence>
<dbReference type="SUPFAM" id="SSF52540">
    <property type="entry name" value="P-loop containing nucleoside triphosphate hydrolases"/>
    <property type="match status" value="1"/>
</dbReference>
<accession>A0A7W3T244</accession>
<dbReference type="EMBL" id="VKHS01000133">
    <property type="protein sequence ID" value="MBB0229529.1"/>
    <property type="molecule type" value="Genomic_DNA"/>
</dbReference>
<dbReference type="GO" id="GO:0005737">
    <property type="term" value="C:cytoplasm"/>
    <property type="evidence" value="ECO:0007669"/>
    <property type="project" value="TreeGrafter"/>
</dbReference>
<dbReference type="Gene3D" id="1.10.10.10">
    <property type="entry name" value="Winged helix-like DNA-binding domain superfamily/Winged helix DNA-binding domain"/>
    <property type="match status" value="1"/>
</dbReference>
<dbReference type="Proteomes" id="UP000530234">
    <property type="component" value="Unassembled WGS sequence"/>
</dbReference>
<name>A0A7W3T244_9ACTN</name>
<keyword evidence="2" id="KW-0067">ATP-binding</keyword>
<evidence type="ECO:0000313" key="5">
    <source>
        <dbReference type="EMBL" id="MBB0229529.1"/>
    </source>
</evidence>
<evidence type="ECO:0000256" key="3">
    <source>
        <dbReference type="SAM" id="MobiDB-lite"/>
    </source>
</evidence>
<gene>
    <name evidence="5" type="ORF">FOE67_08380</name>
</gene>
<evidence type="ECO:0000313" key="6">
    <source>
        <dbReference type="Proteomes" id="UP000530234"/>
    </source>
</evidence>
<dbReference type="PANTHER" id="PTHR16305">
    <property type="entry name" value="TESTICULAR SOLUBLE ADENYLYL CYCLASE"/>
    <property type="match status" value="1"/>
</dbReference>
<keyword evidence="1" id="KW-0547">Nucleotide-binding</keyword>
<proteinExistence type="predicted"/>
<dbReference type="Gene3D" id="1.25.40.10">
    <property type="entry name" value="Tetratricopeptide repeat domain"/>
    <property type="match status" value="1"/>
</dbReference>
<keyword evidence="6" id="KW-1185">Reference proteome</keyword>
<dbReference type="AlphaFoldDB" id="A0A7W3T244"/>
<dbReference type="CDD" id="cd06170">
    <property type="entry name" value="LuxR_C_like"/>
    <property type="match status" value="1"/>
</dbReference>
<feature type="compositionally biased region" description="Low complexity" evidence="3">
    <location>
        <begin position="926"/>
        <end position="949"/>
    </location>
</feature>
<feature type="region of interest" description="Disordered" evidence="3">
    <location>
        <begin position="925"/>
        <end position="949"/>
    </location>
</feature>
<sequence length="1028" mass="110142">MLGDVQTRHVSPVLIGRAPQLAELHRGLDRARAGEPSAHLIGGEAGVGKTRLVEEFTARAEESGVLTAVGGCVELGADGLPFAPVSAALRSLHRRLGDELPAAAPPGAGLSALLPELGEGAEAHRPGDAGDRARLFEAGARLLENLAADRPLVVVLEDLHWSDRSTRELLDYLHRSVREAGLMLVATYRTDDIHRRHPLRPFLAELERSRTVHRIDLPRLTADEVTEQMAGITGERPTPGQARTVFERSGGNPFFVEELTGCCSGRGMNESLRDLLLVRVEQLVDTTQEVLRLLAVGGSTVGHGLLAAVAGLPEPELHAALREAVGGHLLVADEETDAYRFRHALMREAVADDLLPGERMRINRRYAEALERAPQLVPSDQHAARLAGYWYHAGVPDRALPAVLDAADRARRRHAHAEQLRLLERALELWDAAPEEVRTGLRPVGPVWAYPPREGASADQVDLLAEATMAGMLSEQMDVARRMSKRALRLLADSDPLRTAWFLMQRSRMFEGVVRGPDRELLGRARELLEGLPPSVVHAQVLALDAAQRTDDDHTPESLAVAEHAVDVARELGAESTELYARLTLAGARTGVGEGTSAVAEMRAVLDRVVRRGDTDLLGRTLNNLIATLGLLGRFGEAAETAERGRELALRFGLEKIAHTWLATNHAAVLIEVGRWPEAEEMLREVNRVDPDLRTGLMGMVLEARLALLRGRVGDAHAMVTDIEARAGREIDRSGEAAFAPQYLLPLTELRVALAAAEGDLPRVRTLFEERTADLAMPFYQAVAHQLVLTAAAAEADGRGNPASAAGAAEARARIVAGSAAISRTEPMWAAFAGLTGVLLARAVGEDTPDDWERVARALEPMGTPHRLAEVRIRWAESLLSAGGSTERERAVGLLAAARTTAVDLGARPLTDRVDRLTAAARLVLPGEGPAGDAPTDGGEGDAAAGSATPADRAAAFGLTARERDVLALVAAGRTNRQIAGELFIAPKTASVHVSNILAKLEVGGRGEAAALAHRLRLVEPAEGAGTS</sequence>